<reference evidence="2 4" key="2">
    <citation type="submission" date="2017-06" db="EMBL/GenBank/DDBJ databases">
        <authorList>
            <consortium name="Pathogen Informatics"/>
        </authorList>
    </citation>
    <scope>NUCLEOTIDE SEQUENCE [LARGE SCALE GENOMIC DNA]</scope>
    <source>
        <strain evidence="2 4">NCTC12230</strain>
    </source>
</reference>
<proteinExistence type="predicted"/>
<reference evidence="1 3" key="1">
    <citation type="submission" date="2017-01" db="EMBL/GenBank/DDBJ databases">
        <authorList>
            <person name="Wolfgang W.J."/>
            <person name="Cole J."/>
            <person name="Wroblewski D."/>
            <person name="Mcginnis J."/>
            <person name="Musser K.A."/>
        </authorList>
    </citation>
    <scope>NUCLEOTIDE SEQUENCE [LARGE SCALE GENOMIC DNA]</scope>
    <source>
        <strain evidence="1 3">DSM 21643</strain>
    </source>
</reference>
<dbReference type="Proteomes" id="UP000193466">
    <property type="component" value="Unassembled WGS sequence"/>
</dbReference>
<evidence type="ECO:0000313" key="2">
    <source>
        <dbReference type="EMBL" id="SNU78669.1"/>
    </source>
</evidence>
<evidence type="ECO:0000313" key="4">
    <source>
        <dbReference type="Proteomes" id="UP000215033"/>
    </source>
</evidence>
<dbReference type="EMBL" id="LT906434">
    <property type="protein sequence ID" value="SNU78669.1"/>
    <property type="molecule type" value="Genomic_DNA"/>
</dbReference>
<keyword evidence="3" id="KW-1185">Reference proteome</keyword>
<protein>
    <submittedName>
        <fullName evidence="2">Uncharacterized protein</fullName>
    </submittedName>
</protein>
<dbReference type="RefSeq" id="WP_054599802.1">
    <property type="nucleotide sequence ID" value="NZ_LT906434.1"/>
</dbReference>
<sequence length="70" mass="7918">MDYIRNAYKMPFLRPGTEVEYLGRRGVITGAKGGYLLVDFGDGKPTAQHPEYNVAYFVDGELVKDFRQAD</sequence>
<name>A0AB38DN68_9NEIS</name>
<evidence type="ECO:0000313" key="1">
    <source>
        <dbReference type="EMBL" id="OSI09292.1"/>
    </source>
</evidence>
<dbReference type="KEGG" id="nzo:SAMEA4504057_0145"/>
<organism evidence="2 4">
    <name type="scientific">Neisseria zoodegmatis</name>
    <dbReference type="NCBI Taxonomy" id="326523"/>
    <lineage>
        <taxon>Bacteria</taxon>
        <taxon>Pseudomonadati</taxon>
        <taxon>Pseudomonadota</taxon>
        <taxon>Betaproteobacteria</taxon>
        <taxon>Neisseriales</taxon>
        <taxon>Neisseriaceae</taxon>
        <taxon>Neisseria</taxon>
    </lineage>
</organism>
<dbReference type="EMBL" id="MTBM01000015">
    <property type="protein sequence ID" value="OSI09292.1"/>
    <property type="molecule type" value="Genomic_DNA"/>
</dbReference>
<evidence type="ECO:0000313" key="3">
    <source>
        <dbReference type="Proteomes" id="UP000193466"/>
    </source>
</evidence>
<accession>A0AB38DN68</accession>
<dbReference type="AlphaFoldDB" id="A0AB38DN68"/>
<gene>
    <name evidence="1" type="ORF">BWD10_10225</name>
    <name evidence="2" type="ORF">SAMEA4504057_00145</name>
</gene>
<dbReference type="Proteomes" id="UP000215033">
    <property type="component" value="Chromosome 1"/>
</dbReference>